<dbReference type="GO" id="GO:0016746">
    <property type="term" value="F:acyltransferase activity"/>
    <property type="evidence" value="ECO:0007669"/>
    <property type="project" value="UniProtKB-KW"/>
</dbReference>
<keyword evidence="1 3" id="KW-0808">Transferase</keyword>
<dbReference type="SUPFAM" id="SSF51161">
    <property type="entry name" value="Trimeric LpxA-like enzymes"/>
    <property type="match status" value="1"/>
</dbReference>
<dbReference type="RefSeq" id="WP_062419865.1">
    <property type="nucleotide sequence ID" value="NZ_BBXZ01000183.1"/>
</dbReference>
<keyword evidence="2" id="KW-0677">Repeat</keyword>
<reference evidence="3" key="1">
    <citation type="journal article" date="2015" name="Genome Announc.">
        <title>Draft Genome Sequences of Anaerolinea thermolimosa IMO-1, Bellilinea caldifistulae GOMI-1, Leptolinea tardivitalis YMTK-2, Levilinea saccharolytica KIBI-1, Longilinea arvoryzae KOME-1, Previously Described as Members of the Class Anaerolineae (Chloroflexi).</title>
        <authorList>
            <person name="Matsuura N."/>
            <person name="Tourlousse M.D."/>
            <person name="Ohashi A."/>
            <person name="Hugenholtz P."/>
            <person name="Sekiguchi Y."/>
        </authorList>
    </citation>
    <scope>NUCLEOTIDE SEQUENCE</scope>
    <source>
        <strain evidence="3">KIBI-1</strain>
    </source>
</reference>
<dbReference type="PATRIC" id="fig|229921.5.peg.1559"/>
<dbReference type="InterPro" id="IPR018357">
    <property type="entry name" value="Hexapep_transf_CS"/>
</dbReference>
<organism evidence="3">
    <name type="scientific">Levilinea saccharolytica</name>
    <dbReference type="NCBI Taxonomy" id="229921"/>
    <lineage>
        <taxon>Bacteria</taxon>
        <taxon>Bacillati</taxon>
        <taxon>Chloroflexota</taxon>
        <taxon>Anaerolineae</taxon>
        <taxon>Anaerolineales</taxon>
        <taxon>Anaerolineaceae</taxon>
        <taxon>Levilinea</taxon>
    </lineage>
</organism>
<keyword evidence="3" id="KW-0012">Acyltransferase</keyword>
<dbReference type="EMBL" id="DF967975">
    <property type="protein sequence ID" value="GAP19596.1"/>
    <property type="molecule type" value="Genomic_DNA"/>
</dbReference>
<dbReference type="Pfam" id="PF00132">
    <property type="entry name" value="Hexapep"/>
    <property type="match status" value="3"/>
</dbReference>
<evidence type="ECO:0000256" key="2">
    <source>
        <dbReference type="ARBA" id="ARBA00022737"/>
    </source>
</evidence>
<dbReference type="CDD" id="cd03358">
    <property type="entry name" value="LbH_WxcM_N_like"/>
    <property type="match status" value="1"/>
</dbReference>
<dbReference type="InterPro" id="IPR001451">
    <property type="entry name" value="Hexapep"/>
</dbReference>
<evidence type="ECO:0000313" key="4">
    <source>
        <dbReference type="EMBL" id="KPL80773.1"/>
    </source>
</evidence>
<dbReference type="EMBL" id="LGCM01000039">
    <property type="protein sequence ID" value="KPL80773.1"/>
    <property type="molecule type" value="Genomic_DNA"/>
</dbReference>
<dbReference type="PANTHER" id="PTHR43300">
    <property type="entry name" value="ACETYLTRANSFERASE"/>
    <property type="match status" value="1"/>
</dbReference>
<sequence length="201" mass="21547">MAVRIHPTAEVSDQATIGEGTSIWHQCQIRPGVRLGQNCNIGKGVYVDAGVQIGDNVKIQNYVSVYHGVTVEDGVFIGPHVCFTNDMRPRAVNPDGSPKSADDWVLSETRIQRGAALGANSTIRCGITIGEWAMVGSGSVVTRDVPAHGLVFGNPARLRAFVCACGASLHSDHREGDLVVARCEECDTLVKIPAQVWESVR</sequence>
<dbReference type="PANTHER" id="PTHR43300:SF4">
    <property type="entry name" value="ACYL-[ACYL-CARRIER-PROTEIN]--UDP-N-ACETYLGLUCOSAMINE O-ACYLTRANSFERASE"/>
    <property type="match status" value="1"/>
</dbReference>
<evidence type="ECO:0000256" key="1">
    <source>
        <dbReference type="ARBA" id="ARBA00022679"/>
    </source>
</evidence>
<gene>
    <name evidence="4" type="ORF">ADN01_11680</name>
    <name evidence="3" type="ORF">LSAC_03506</name>
</gene>
<reference evidence="4 5" key="2">
    <citation type="submission" date="2015-07" db="EMBL/GenBank/DDBJ databases">
        <title>Genome sequence of Levilinea saccharolytica DSM 16555.</title>
        <authorList>
            <person name="Hemp J."/>
            <person name="Ward L.M."/>
            <person name="Pace L.A."/>
            <person name="Fischer W.W."/>
        </authorList>
    </citation>
    <scope>NUCLEOTIDE SEQUENCE [LARGE SCALE GENOMIC DNA]</scope>
    <source>
        <strain evidence="4 5">KIBI-1</strain>
    </source>
</reference>
<dbReference type="InterPro" id="IPR011004">
    <property type="entry name" value="Trimer_LpxA-like_sf"/>
</dbReference>
<name>A0A0N0RD51_9CHLR</name>
<evidence type="ECO:0000313" key="5">
    <source>
        <dbReference type="Proteomes" id="UP000050501"/>
    </source>
</evidence>
<dbReference type="PROSITE" id="PS00101">
    <property type="entry name" value="HEXAPEP_TRANSFERASES"/>
    <property type="match status" value="1"/>
</dbReference>
<keyword evidence="5" id="KW-1185">Reference proteome</keyword>
<dbReference type="Proteomes" id="UP000050501">
    <property type="component" value="Unassembled WGS sequence"/>
</dbReference>
<accession>A0A0N0RD51</accession>
<protein>
    <submittedName>
        <fullName evidence="3">UDP-3-O-[3-hydroxymyristoyl] glucosamine N-acyltransferase</fullName>
    </submittedName>
</protein>
<dbReference type="Gene3D" id="2.160.10.10">
    <property type="entry name" value="Hexapeptide repeat proteins"/>
    <property type="match status" value="1"/>
</dbReference>
<proteinExistence type="predicted"/>
<dbReference type="InterPro" id="IPR050179">
    <property type="entry name" value="Trans_hexapeptide_repeat"/>
</dbReference>
<dbReference type="AlphaFoldDB" id="A0A0N0RD51"/>
<dbReference type="OrthoDB" id="9801697at2"/>
<evidence type="ECO:0000313" key="3">
    <source>
        <dbReference type="EMBL" id="GAP19596.1"/>
    </source>
</evidence>
<dbReference type="STRING" id="229921.ADN01_11680"/>